<dbReference type="OrthoDB" id="9787241at2"/>
<dbReference type="InterPro" id="IPR019267">
    <property type="entry name" value="CRISPR-assoc_Cas6_C"/>
</dbReference>
<reference evidence="2 3" key="1">
    <citation type="submission" date="2018-12" db="EMBL/GenBank/DDBJ databases">
        <authorList>
            <person name="Toschakov S.V."/>
        </authorList>
    </citation>
    <scope>NUCLEOTIDE SEQUENCE [LARGE SCALE GENOMIC DNA]</scope>
    <source>
        <strain evidence="2 3">GM2012</strain>
    </source>
</reference>
<comment type="caution">
    <text evidence="2">The sequence shown here is derived from an EMBL/GenBank/DDBJ whole genome shotgun (WGS) entry which is preliminary data.</text>
</comment>
<evidence type="ECO:0000313" key="3">
    <source>
        <dbReference type="Proteomes" id="UP000280296"/>
    </source>
</evidence>
<evidence type="ECO:0000313" key="2">
    <source>
        <dbReference type="EMBL" id="RUL87866.1"/>
    </source>
</evidence>
<gene>
    <name evidence="2" type="ORF">TsocGM_10050</name>
</gene>
<dbReference type="RefSeq" id="WP_126725182.1">
    <property type="nucleotide sequence ID" value="NZ_RYZH01000016.1"/>
</dbReference>
<evidence type="ECO:0000259" key="1">
    <source>
        <dbReference type="Pfam" id="PF10040"/>
    </source>
</evidence>
<proteinExistence type="predicted"/>
<dbReference type="AlphaFoldDB" id="A0A432ML59"/>
<dbReference type="EMBL" id="RYZH01000016">
    <property type="protein sequence ID" value="RUL87866.1"/>
    <property type="molecule type" value="Genomic_DNA"/>
</dbReference>
<keyword evidence="3" id="KW-1185">Reference proteome</keyword>
<protein>
    <submittedName>
        <fullName evidence="2">CRISPR system precrRNA processing endoribonuclease RAMP protein Cas6</fullName>
    </submittedName>
</protein>
<feature type="domain" description="CRISPR-associated protein Cas6 C-terminal" evidence="1">
    <location>
        <begin position="159"/>
        <end position="278"/>
    </location>
</feature>
<name>A0A432ML59_9BACT</name>
<sequence length="286" mass="30832">MTTDSPSDFLGRIRVRAWRLHLDTPGVLATVPMLRGVWGAALRATDEGAYRALFDVGDGEVAAYLMRPAPAEATPAPAVEFLRFGPPEPLLDAATWAAWRRAEGMGLGPDRLPFRIVEARPLAWDGSPLAPGLRQPGFTLDGLPMPGKADGRADSPCRLAFPAPLRLIRDGRLIEAPTPADLTLAALRRVRSLAGSDADPLWSSRRDWLDAARSVPHSPWVGRRLDLVRYSGSQRREVELRGVSGHLDLPAGPGPLGPLLAASTWLHLGKGTVMGLGQLIILPLDE</sequence>
<organism evidence="2 3">
    <name type="scientific">Tautonia sociabilis</name>
    <dbReference type="NCBI Taxonomy" id="2080755"/>
    <lineage>
        <taxon>Bacteria</taxon>
        <taxon>Pseudomonadati</taxon>
        <taxon>Planctomycetota</taxon>
        <taxon>Planctomycetia</taxon>
        <taxon>Isosphaerales</taxon>
        <taxon>Isosphaeraceae</taxon>
        <taxon>Tautonia</taxon>
    </lineage>
</organism>
<dbReference type="Proteomes" id="UP000280296">
    <property type="component" value="Unassembled WGS sequence"/>
</dbReference>
<reference evidence="2 3" key="2">
    <citation type="submission" date="2019-01" db="EMBL/GenBank/DDBJ databases">
        <title>Tautonia sociabilis, a novel thermotolerant planctomycete of Isosphaeraceae family, isolated from a 4000 m deep subterranean habitat.</title>
        <authorList>
            <person name="Kovaleva O.L."/>
            <person name="Elcheninov A.G."/>
            <person name="Van Heerden E."/>
            <person name="Toshchakov S.V."/>
            <person name="Novikov A."/>
            <person name="Bonch-Osmolovskaya E.A."/>
            <person name="Kublanov I.V."/>
        </authorList>
    </citation>
    <scope>NUCLEOTIDE SEQUENCE [LARGE SCALE GENOMIC DNA]</scope>
    <source>
        <strain evidence="2 3">GM2012</strain>
    </source>
</reference>
<accession>A0A432ML59</accession>
<dbReference type="Pfam" id="PF10040">
    <property type="entry name" value="CRISPR_Cas6"/>
    <property type="match status" value="1"/>
</dbReference>